<proteinExistence type="predicted"/>
<organism evidence="1">
    <name type="scientific">marine sediment metagenome</name>
    <dbReference type="NCBI Taxonomy" id="412755"/>
    <lineage>
        <taxon>unclassified sequences</taxon>
        <taxon>metagenomes</taxon>
        <taxon>ecological metagenomes</taxon>
    </lineage>
</organism>
<gene>
    <name evidence="1" type="ORF">LCGC14_1630680</name>
</gene>
<protein>
    <submittedName>
        <fullName evidence="1">Uncharacterized protein</fullName>
    </submittedName>
</protein>
<name>A0A0F9KIA7_9ZZZZ</name>
<dbReference type="AlphaFoldDB" id="A0A0F9KIA7"/>
<comment type="caution">
    <text evidence="1">The sequence shown here is derived from an EMBL/GenBank/DDBJ whole genome shotgun (WGS) entry which is preliminary data.</text>
</comment>
<dbReference type="EMBL" id="LAZR01013450">
    <property type="protein sequence ID" value="KKM21913.1"/>
    <property type="molecule type" value="Genomic_DNA"/>
</dbReference>
<sequence length="48" mass="5595">MNLKDSRLPIILIVMFLLLLVTTLALVQTDFERYLQVLESTTKDNKDK</sequence>
<reference evidence="1" key="1">
    <citation type="journal article" date="2015" name="Nature">
        <title>Complex archaea that bridge the gap between prokaryotes and eukaryotes.</title>
        <authorList>
            <person name="Spang A."/>
            <person name="Saw J.H."/>
            <person name="Jorgensen S.L."/>
            <person name="Zaremba-Niedzwiedzka K."/>
            <person name="Martijn J."/>
            <person name="Lind A.E."/>
            <person name="van Eijk R."/>
            <person name="Schleper C."/>
            <person name="Guy L."/>
            <person name="Ettema T.J."/>
        </authorList>
    </citation>
    <scope>NUCLEOTIDE SEQUENCE</scope>
</reference>
<accession>A0A0F9KIA7</accession>
<evidence type="ECO:0000313" key="1">
    <source>
        <dbReference type="EMBL" id="KKM21913.1"/>
    </source>
</evidence>